<comment type="similarity">
    <text evidence="1">Belongs to the short-chain fatty acyl-CoA assimilation regulator (ScfR) family.</text>
</comment>
<dbReference type="SUPFAM" id="SSF47413">
    <property type="entry name" value="lambda repressor-like DNA-binding domains"/>
    <property type="match status" value="1"/>
</dbReference>
<dbReference type="AlphaFoldDB" id="A0A1X3DL25"/>
<comment type="caution">
    <text evidence="3">The sequence shown here is derived from an EMBL/GenBank/DDBJ whole genome shotgun (WGS) entry which is preliminary data.</text>
</comment>
<dbReference type="RefSeq" id="WP_085357883.1">
    <property type="nucleotide sequence ID" value="NZ_MTAB01000002.1"/>
</dbReference>
<accession>A0A1X3DL25</accession>
<protein>
    <submittedName>
        <fullName evidence="3">DNA-binding protein</fullName>
    </submittedName>
</protein>
<dbReference type="GO" id="GO:0003677">
    <property type="term" value="F:DNA binding"/>
    <property type="evidence" value="ECO:0007669"/>
    <property type="project" value="UniProtKB-KW"/>
</dbReference>
<dbReference type="OrthoDB" id="9794834at2"/>
<name>A0A1X3DL25_9NEIS</name>
<dbReference type="PANTHER" id="PTHR43236">
    <property type="entry name" value="ANTITOXIN HIGA1"/>
    <property type="match status" value="1"/>
</dbReference>
<dbReference type="InterPro" id="IPR001387">
    <property type="entry name" value="Cro/C1-type_HTH"/>
</dbReference>
<dbReference type="SMART" id="SM00530">
    <property type="entry name" value="HTH_XRE"/>
    <property type="match status" value="1"/>
</dbReference>
<feature type="domain" description="HTH cro/C1-type" evidence="2">
    <location>
        <begin position="24"/>
        <end position="68"/>
    </location>
</feature>
<gene>
    <name evidence="3" type="ORF">BV912_01545</name>
</gene>
<evidence type="ECO:0000313" key="3">
    <source>
        <dbReference type="EMBL" id="OSI25086.1"/>
    </source>
</evidence>
<dbReference type="Proteomes" id="UP000193303">
    <property type="component" value="Unassembled WGS sequence"/>
</dbReference>
<dbReference type="PROSITE" id="PS50943">
    <property type="entry name" value="HTH_CROC1"/>
    <property type="match status" value="1"/>
</dbReference>
<sequence length="380" mass="43088">MSRQGVTGFNAARLEQIMAVRRQTQAQLAAMVGVSSATMSKWKNGLHAPDAKTLERLASVLNVSAEWFTRPMTAGVERPLFRSNASAHAQARSMLEERANWVKDIISDLTEYMDFPVLNIPQRHFESPEEISQEDIEEVALEFRKNMQLGLAPIQDLTLAAEGAGVFIVREQTGVSAIEGLSTWTVDGKPVILLSSDKENAFRSRFDLGHELGHLILHKHIPATIRHHYHKLMEQQAHAFAGALLLPAESFSMKIRIPTTLDDLLLKKQYWGVSVAAMIMRLNQLDMIDDHTKQNLFKRISMRWGRKAEPGDGDRKPEEPRLLRRSMELLIQENIISLDNVVEYFGIGQTDLLNLLNLDDDFFETKRNKVIPFLKVKSQL</sequence>
<evidence type="ECO:0000313" key="4">
    <source>
        <dbReference type="Proteomes" id="UP000193303"/>
    </source>
</evidence>
<dbReference type="CDD" id="cd00093">
    <property type="entry name" value="HTH_XRE"/>
    <property type="match status" value="1"/>
</dbReference>
<dbReference type="Gene3D" id="1.10.10.2910">
    <property type="match status" value="1"/>
</dbReference>
<evidence type="ECO:0000256" key="1">
    <source>
        <dbReference type="ARBA" id="ARBA00007227"/>
    </source>
</evidence>
<dbReference type="InterPro" id="IPR010982">
    <property type="entry name" value="Lambda_DNA-bd_dom_sf"/>
</dbReference>
<dbReference type="Gene3D" id="1.10.260.40">
    <property type="entry name" value="lambda repressor-like DNA-binding domains"/>
    <property type="match status" value="1"/>
</dbReference>
<dbReference type="EMBL" id="MTAB01000002">
    <property type="protein sequence ID" value="OSI25086.1"/>
    <property type="molecule type" value="Genomic_DNA"/>
</dbReference>
<dbReference type="PANTHER" id="PTHR43236:SF1">
    <property type="entry name" value="BLL7220 PROTEIN"/>
    <property type="match status" value="1"/>
</dbReference>
<evidence type="ECO:0000259" key="2">
    <source>
        <dbReference type="PROSITE" id="PS50943"/>
    </source>
</evidence>
<dbReference type="InterPro" id="IPR052345">
    <property type="entry name" value="Rad_response_metalloprotease"/>
</dbReference>
<keyword evidence="3" id="KW-0238">DNA-binding</keyword>
<dbReference type="Pfam" id="PF01381">
    <property type="entry name" value="HTH_3"/>
    <property type="match status" value="1"/>
</dbReference>
<proteinExistence type="inferred from homology"/>
<reference evidence="4" key="1">
    <citation type="submission" date="2017-01" db="EMBL/GenBank/DDBJ databases">
        <authorList>
            <person name="Mah S.A."/>
            <person name="Swanson W.J."/>
            <person name="Moy G.W."/>
            <person name="Vacquier V.D."/>
        </authorList>
    </citation>
    <scope>NUCLEOTIDE SEQUENCE [LARGE SCALE GENOMIC DNA]</scope>
    <source>
        <strain evidence="4">124861</strain>
    </source>
</reference>
<dbReference type="Pfam" id="PF06114">
    <property type="entry name" value="Peptidase_M78"/>
    <property type="match status" value="1"/>
</dbReference>
<dbReference type="InterPro" id="IPR010359">
    <property type="entry name" value="IrrE_HExxH"/>
</dbReference>
<organism evidence="3 4">
    <name type="scientific">Neisseria dumasiana</name>
    <dbReference type="NCBI Taxonomy" id="1931275"/>
    <lineage>
        <taxon>Bacteria</taxon>
        <taxon>Pseudomonadati</taxon>
        <taxon>Pseudomonadota</taxon>
        <taxon>Betaproteobacteria</taxon>
        <taxon>Neisseriales</taxon>
        <taxon>Neisseriaceae</taxon>
        <taxon>Neisseria</taxon>
    </lineage>
</organism>